<organism evidence="3 4">
    <name type="scientific">Paraburkholderia lacunae</name>
    <dbReference type="NCBI Taxonomy" id="2211104"/>
    <lineage>
        <taxon>Bacteria</taxon>
        <taxon>Pseudomonadati</taxon>
        <taxon>Pseudomonadota</taxon>
        <taxon>Betaproteobacteria</taxon>
        <taxon>Burkholderiales</taxon>
        <taxon>Burkholderiaceae</taxon>
        <taxon>Paraburkholderia</taxon>
    </lineage>
</organism>
<evidence type="ECO:0000313" key="4">
    <source>
        <dbReference type="Proteomes" id="UP000254875"/>
    </source>
</evidence>
<keyword evidence="1" id="KW-0812">Transmembrane</keyword>
<dbReference type="OrthoDB" id="9801622at2"/>
<dbReference type="InterPro" id="IPR036938">
    <property type="entry name" value="PAP2/HPO_sf"/>
</dbReference>
<evidence type="ECO:0000313" key="3">
    <source>
        <dbReference type="EMBL" id="RDK01021.1"/>
    </source>
</evidence>
<dbReference type="SUPFAM" id="SSF48317">
    <property type="entry name" value="Acid phosphatase/Vanadium-dependent haloperoxidase"/>
    <property type="match status" value="1"/>
</dbReference>
<dbReference type="PANTHER" id="PTHR14969">
    <property type="entry name" value="SPHINGOSINE-1-PHOSPHATE PHOSPHOHYDROLASE"/>
    <property type="match status" value="1"/>
</dbReference>
<dbReference type="SMART" id="SM00014">
    <property type="entry name" value="acidPPc"/>
    <property type="match status" value="1"/>
</dbReference>
<dbReference type="Proteomes" id="UP000254875">
    <property type="component" value="Unassembled WGS sequence"/>
</dbReference>
<feature type="transmembrane region" description="Helical" evidence="1">
    <location>
        <begin position="259"/>
        <end position="278"/>
    </location>
</feature>
<feature type="transmembrane region" description="Helical" evidence="1">
    <location>
        <begin position="156"/>
        <end position="178"/>
    </location>
</feature>
<dbReference type="PANTHER" id="PTHR14969:SF13">
    <property type="entry name" value="AT30094P"/>
    <property type="match status" value="1"/>
</dbReference>
<protein>
    <submittedName>
        <fullName evidence="3">Phosphoesterase</fullName>
    </submittedName>
</protein>
<feature type="transmembrane region" description="Helical" evidence="1">
    <location>
        <begin position="210"/>
        <end position="228"/>
    </location>
</feature>
<dbReference type="Gene3D" id="1.20.144.10">
    <property type="entry name" value="Phosphatidic acid phosphatase type 2/haloperoxidase"/>
    <property type="match status" value="1"/>
</dbReference>
<evidence type="ECO:0000256" key="1">
    <source>
        <dbReference type="SAM" id="Phobius"/>
    </source>
</evidence>
<reference evidence="4" key="1">
    <citation type="submission" date="2018-05" db="EMBL/GenBank/DDBJ databases">
        <authorList>
            <person name="Feng T."/>
        </authorList>
    </citation>
    <scope>NUCLEOTIDE SEQUENCE [LARGE SCALE GENOMIC DNA]</scope>
    <source>
        <strain evidence="4">S27</strain>
    </source>
</reference>
<keyword evidence="1" id="KW-1133">Transmembrane helix</keyword>
<evidence type="ECO:0000259" key="2">
    <source>
        <dbReference type="SMART" id="SM00014"/>
    </source>
</evidence>
<name>A0A370N5Z1_9BURK</name>
<proteinExistence type="predicted"/>
<gene>
    <name evidence="3" type="ORF">DLM46_19605</name>
</gene>
<dbReference type="Pfam" id="PF01569">
    <property type="entry name" value="PAP2"/>
    <property type="match status" value="1"/>
</dbReference>
<comment type="caution">
    <text evidence="3">The sequence shown here is derived from an EMBL/GenBank/DDBJ whole genome shotgun (WGS) entry which is preliminary data.</text>
</comment>
<keyword evidence="1" id="KW-0472">Membrane</keyword>
<dbReference type="AlphaFoldDB" id="A0A370N5Z1"/>
<sequence>MSHLPISLRLLFVDRRGQQPVSWPSADDGCTSEATPALECQLTLTRRRQTTVLVAVAAAITAVVGNRERAIGVNAFCQLPHIGEQRQMNVIDTWAIASISKVAIPSQGFTHVVEAVVNGYLPKGVVLVALLWWVWFRPERAEGPGGEAVRRHHRELVVIAIASGLIALAAGRLLAHYLPFRLRPMYEPALRAFFPQADVDEPVLRTWSSFPSDHAMLWCAVAVGIFLASRPVGIYALLHAVVLIGLPRIYLGVHYPTDVLAGAALGIGIASVMSARAIRTRVAAPILAFAHRYPGVFYGAAFVLSFELATQFQELRVLAHGLIHGM</sequence>
<keyword evidence="4" id="KW-1185">Reference proteome</keyword>
<dbReference type="CDD" id="cd01610">
    <property type="entry name" value="PAP2_like"/>
    <property type="match status" value="1"/>
</dbReference>
<dbReference type="InterPro" id="IPR000326">
    <property type="entry name" value="PAP2/HPO"/>
</dbReference>
<feature type="domain" description="Phosphatidic acid phosphatase type 2/haloperoxidase" evidence="2">
    <location>
        <begin position="156"/>
        <end position="274"/>
    </location>
</feature>
<feature type="transmembrane region" description="Helical" evidence="1">
    <location>
        <begin position="120"/>
        <end position="136"/>
    </location>
</feature>
<accession>A0A370N5Z1</accession>
<dbReference type="EMBL" id="QHKS01000012">
    <property type="protein sequence ID" value="RDK01021.1"/>
    <property type="molecule type" value="Genomic_DNA"/>
</dbReference>